<evidence type="ECO:0000256" key="1">
    <source>
        <dbReference type="SAM" id="MobiDB-lite"/>
    </source>
</evidence>
<comment type="caution">
    <text evidence="2">The sequence shown here is derived from an EMBL/GenBank/DDBJ whole genome shotgun (WGS) entry which is preliminary data.</text>
</comment>
<reference evidence="2" key="1">
    <citation type="submission" date="2023-06" db="EMBL/GenBank/DDBJ databases">
        <title>Genome-scale phylogeny and comparative genomics of the fungal order Sordariales.</title>
        <authorList>
            <consortium name="Lawrence Berkeley National Laboratory"/>
            <person name="Hensen N."/>
            <person name="Bonometti L."/>
            <person name="Westerberg I."/>
            <person name="Brannstrom I.O."/>
            <person name="Guillou S."/>
            <person name="Cros-Aarteil S."/>
            <person name="Calhoun S."/>
            <person name="Haridas S."/>
            <person name="Kuo A."/>
            <person name="Mondo S."/>
            <person name="Pangilinan J."/>
            <person name="Riley R."/>
            <person name="Labutti K."/>
            <person name="Andreopoulos B."/>
            <person name="Lipzen A."/>
            <person name="Chen C."/>
            <person name="Yanf M."/>
            <person name="Daum C."/>
            <person name="Ng V."/>
            <person name="Clum A."/>
            <person name="Steindorff A."/>
            <person name="Ohm R."/>
            <person name="Martin F."/>
            <person name="Silar P."/>
            <person name="Natvig D."/>
            <person name="Lalanne C."/>
            <person name="Gautier V."/>
            <person name="Ament-Velasquez S.L."/>
            <person name="Kruys A."/>
            <person name="Hutchinson M.I."/>
            <person name="Powell A.J."/>
            <person name="Barry K."/>
            <person name="Miller A.N."/>
            <person name="Grigoriev I.V."/>
            <person name="Debuchy R."/>
            <person name="Gladieux P."/>
            <person name="Thoren M.H."/>
            <person name="Johannesson H."/>
        </authorList>
    </citation>
    <scope>NUCLEOTIDE SEQUENCE</scope>
    <source>
        <strain evidence="2">CBS 540.89</strain>
    </source>
</reference>
<protein>
    <submittedName>
        <fullName evidence="2">Uncharacterized protein</fullName>
    </submittedName>
</protein>
<feature type="region of interest" description="Disordered" evidence="1">
    <location>
        <begin position="80"/>
        <end position="186"/>
    </location>
</feature>
<feature type="compositionally biased region" description="Gly residues" evidence="1">
    <location>
        <begin position="105"/>
        <end position="119"/>
    </location>
</feature>
<feature type="compositionally biased region" description="Gly residues" evidence="1">
    <location>
        <begin position="127"/>
        <end position="163"/>
    </location>
</feature>
<feature type="region of interest" description="Disordered" evidence="1">
    <location>
        <begin position="235"/>
        <end position="282"/>
    </location>
</feature>
<sequence>MLQTEEDISFVTRVDWRSVRRRIQLTVEGDRRRWDGWWEDVKFELGKRMLPFVMGERWRDSKHGRKFRRRWGEAVMDLSTVEEVRDDDGGGSGGDGQGGRDGHGAGDGQGGDGEGGDGQGSNRQGDNGQGNNGQDGDGDGQGGGGSTVGGGISTGVEIGGTGKDGTKTQKRKKKGKATGGNMEGKLEELELRYLKGDDVVVETDPGTKKKLGTSARNRIKKEKVEAALRLAEKSKKMKEEAALKEKERKKKMEEIQKEKLYEGDDEGEDMRRSRPGRWGGINYRGEQYRRRGRICAWL</sequence>
<dbReference type="Proteomes" id="UP001172159">
    <property type="component" value="Unassembled WGS sequence"/>
</dbReference>
<feature type="compositionally biased region" description="Basic and acidic residues" evidence="1">
    <location>
        <begin position="235"/>
        <end position="262"/>
    </location>
</feature>
<name>A0AA40EGK3_9PEZI</name>
<proteinExistence type="predicted"/>
<organism evidence="2 3">
    <name type="scientific">Apiosordaria backusii</name>
    <dbReference type="NCBI Taxonomy" id="314023"/>
    <lineage>
        <taxon>Eukaryota</taxon>
        <taxon>Fungi</taxon>
        <taxon>Dikarya</taxon>
        <taxon>Ascomycota</taxon>
        <taxon>Pezizomycotina</taxon>
        <taxon>Sordariomycetes</taxon>
        <taxon>Sordariomycetidae</taxon>
        <taxon>Sordariales</taxon>
        <taxon>Lasiosphaeriaceae</taxon>
        <taxon>Apiosordaria</taxon>
    </lineage>
</organism>
<dbReference type="AlphaFoldDB" id="A0AA40EGK3"/>
<keyword evidence="3" id="KW-1185">Reference proteome</keyword>
<dbReference type="EMBL" id="JAUKTV010000004">
    <property type="protein sequence ID" value="KAK0739205.1"/>
    <property type="molecule type" value="Genomic_DNA"/>
</dbReference>
<evidence type="ECO:0000313" key="3">
    <source>
        <dbReference type="Proteomes" id="UP001172159"/>
    </source>
</evidence>
<evidence type="ECO:0000313" key="2">
    <source>
        <dbReference type="EMBL" id="KAK0739205.1"/>
    </source>
</evidence>
<gene>
    <name evidence="2" type="ORF">B0T21DRAFT_346544</name>
</gene>
<accession>A0AA40EGK3</accession>